<feature type="transmembrane region" description="Helical" evidence="2">
    <location>
        <begin position="20"/>
        <end position="43"/>
    </location>
</feature>
<feature type="transmembrane region" description="Helical" evidence="2">
    <location>
        <begin position="49"/>
        <end position="67"/>
    </location>
</feature>
<dbReference type="EMBL" id="MUKB01000022">
    <property type="protein sequence ID" value="OPX18338.1"/>
    <property type="molecule type" value="Genomic_DNA"/>
</dbReference>
<sequence length="1017" mass="118700">MAQFDQLEKRLKNYAHREQLIDIVSHLLFVLTTTLISTTVSILLLKSPFYGLIGIIPLFFYRNIPFIERVKTLEKRINLSDKLINSIQLSKISLDNKERYSRELINAYIETVAEAIKNIDLKKYIDLKTLKRNLLLFLIAVAVTLIPPAFFPEYFWYALTHKIDYTISPGDMILLKDSPVVLSIKLWGVYLPGDVWLLIYQGGKLQKEKISLKDGQGEKKIKITEETSYQFQFLDQKTRRFRLKVKEPIFIENLQFHLHYPPYTKLKTETKTGRQLIVPQFTRVEIEGRASQDLSTAVLEFIDTLNLSIEGKTFHGSFTVKKSGVAYLHLKSHSSLKEPLRIYSIPDLAPMVSIFYPGYNINLPQDMKLKIGIRCSDDYGLKSANFYYTYRKESRRVLKIHSGAIEDTIFFEWDLSQLALLPGDEVSYYAIIGDNAGHYSKSKVYYVYFPTMEQIYKEVSKKENEVSKDLEFLRSLHGEEMKEMDRLHKKLMEERKITWAEQEKLKQIIEREKRITEKIDAWQAELEKTIEKLNEGIVLDRKSIERLKEITDILQELAPEKLRQALNQLKQTLNQRPEDIEKALQNIKEHQKELAEALKRTLELLRRFQQEERLKELAEKARKLADEQKTIEELLKNDSLKAEKEQLQVDQDIKELSNELQELARSQGLEAEIKQALEMMSEQTQAMIQMDAHSKKEALENLAMDLEKLYKKLTRSRRANLRKNLIAVLNQIIAASKQEERLLKEDLPEKKRFQQEILQATRTIADSLYAQQTKSLYVSPQIGKRLARAMLKMKQAQKLFSKRNQGKPAVRQAMAELNVVAFQLLQSLKNASAGKSSTGMDKFLQTLSNISKGQMSLNQSLMNILPIPASGLNAQQRAQLRSLARKQGELRQALESLKNEPGAGEYGDIIEGLTKEMREMEEQLYQYKVDRELIERQRRLITRLLDAQRSIRKEDYTKKRISRPGQNFLERTSPKPLSEHISKDELREMIQRALRESYPTEYELYIREYFKKLLEQR</sequence>
<keyword evidence="2" id="KW-0812">Transmembrane</keyword>
<name>A0A1V4QG59_UNCW3</name>
<comment type="caution">
    <text evidence="3">The sequence shown here is derived from an EMBL/GenBank/DDBJ whole genome shotgun (WGS) entry which is preliminary data.</text>
</comment>
<organism evidence="3 4">
    <name type="scientific">candidate division WOR-3 bacterium 4484_100</name>
    <dbReference type="NCBI Taxonomy" id="1936077"/>
    <lineage>
        <taxon>Bacteria</taxon>
        <taxon>Bacteria division WOR-3</taxon>
    </lineage>
</organism>
<feature type="coiled-coil region" evidence="1">
    <location>
        <begin position="505"/>
        <end position="532"/>
    </location>
</feature>
<proteinExistence type="predicted"/>
<reference evidence="4" key="1">
    <citation type="submission" date="2017-01" db="EMBL/GenBank/DDBJ databases">
        <title>Novel pathways for hydrocarbon cycling and metabolic interdependencies in hydrothermal sediment communities.</title>
        <authorList>
            <person name="Dombrowski N."/>
            <person name="Seitz K."/>
            <person name="Teske A."/>
            <person name="Baker B."/>
        </authorList>
    </citation>
    <scope>NUCLEOTIDE SEQUENCE [LARGE SCALE GENOMIC DNA]</scope>
</reference>
<keyword evidence="2" id="KW-1133">Transmembrane helix</keyword>
<evidence type="ECO:0000313" key="4">
    <source>
        <dbReference type="Proteomes" id="UP000191663"/>
    </source>
</evidence>
<accession>A0A1V4QG59</accession>
<feature type="coiled-coil region" evidence="1">
    <location>
        <begin position="580"/>
        <end position="719"/>
    </location>
</feature>
<feature type="coiled-coil region" evidence="1">
    <location>
        <begin position="880"/>
        <end position="937"/>
    </location>
</feature>
<feature type="transmembrane region" description="Helical" evidence="2">
    <location>
        <begin position="134"/>
        <end position="157"/>
    </location>
</feature>
<evidence type="ECO:0000313" key="3">
    <source>
        <dbReference type="EMBL" id="OPX18338.1"/>
    </source>
</evidence>
<evidence type="ECO:0000256" key="1">
    <source>
        <dbReference type="SAM" id="Coils"/>
    </source>
</evidence>
<protein>
    <recommendedName>
        <fullName evidence="5">DUF4175 domain-containing protein</fullName>
    </recommendedName>
</protein>
<keyword evidence="1" id="KW-0175">Coiled coil</keyword>
<dbReference type="Proteomes" id="UP000191663">
    <property type="component" value="Unassembled WGS sequence"/>
</dbReference>
<gene>
    <name evidence="3" type="ORF">BXT86_01745</name>
</gene>
<evidence type="ECO:0008006" key="5">
    <source>
        <dbReference type="Google" id="ProtNLM"/>
    </source>
</evidence>
<keyword evidence="2" id="KW-0472">Membrane</keyword>
<dbReference type="AlphaFoldDB" id="A0A1V4QG59"/>
<evidence type="ECO:0000256" key="2">
    <source>
        <dbReference type="SAM" id="Phobius"/>
    </source>
</evidence>